<dbReference type="UniPathway" id="UPA00074">
    <property type="reaction ID" value="UER00124"/>
</dbReference>
<dbReference type="InterPro" id="IPR017932">
    <property type="entry name" value="GATase_2_dom"/>
</dbReference>
<name>A0A1F7V5Y9_9BACT</name>
<dbReference type="Pfam" id="PF13522">
    <property type="entry name" value="GATase_6"/>
    <property type="match status" value="1"/>
</dbReference>
<dbReference type="CDD" id="cd00715">
    <property type="entry name" value="GPATase_N"/>
    <property type="match status" value="1"/>
</dbReference>
<evidence type="ECO:0000256" key="3">
    <source>
        <dbReference type="ARBA" id="ARBA00022676"/>
    </source>
</evidence>
<dbReference type="PROSITE" id="PS51278">
    <property type="entry name" value="GATASE_TYPE_2"/>
    <property type="match status" value="1"/>
</dbReference>
<dbReference type="InterPro" id="IPR029055">
    <property type="entry name" value="Ntn_hydrolases_N"/>
</dbReference>
<protein>
    <recommendedName>
        <fullName evidence="7">Amidophosphoribosyltransferase</fullName>
        <shortName evidence="7">ATase</shortName>
        <ecNumber evidence="7">2.4.2.14</ecNumber>
    </recommendedName>
    <alternativeName>
        <fullName evidence="7">Glutamine phosphoribosylpyrophosphate amidotransferase</fullName>
        <shortName evidence="7">GPATase</shortName>
    </alternativeName>
</protein>
<evidence type="ECO:0000313" key="12">
    <source>
        <dbReference type="EMBL" id="OGL85883.1"/>
    </source>
</evidence>
<dbReference type="EMBL" id="MGEP01000057">
    <property type="protein sequence ID" value="OGL85883.1"/>
    <property type="molecule type" value="Genomic_DNA"/>
</dbReference>
<dbReference type="Pfam" id="PF00156">
    <property type="entry name" value="Pribosyltran"/>
    <property type="match status" value="1"/>
</dbReference>
<comment type="pathway">
    <text evidence="1 7 8">Purine metabolism; IMP biosynthesis via de novo pathway; N(1)-(5-phospho-D-ribosyl)glycinamide from 5-phospho-alpha-D-ribose 1-diphosphate: step 1/2.</text>
</comment>
<evidence type="ECO:0000256" key="5">
    <source>
        <dbReference type="ARBA" id="ARBA00022755"/>
    </source>
</evidence>
<dbReference type="InterPro" id="IPR005854">
    <property type="entry name" value="PurF"/>
</dbReference>
<reference evidence="12 13" key="1">
    <citation type="journal article" date="2016" name="Nat. Commun.">
        <title>Thousands of microbial genomes shed light on interconnected biogeochemical processes in an aquifer system.</title>
        <authorList>
            <person name="Anantharaman K."/>
            <person name="Brown C.T."/>
            <person name="Hug L.A."/>
            <person name="Sharon I."/>
            <person name="Castelle C.J."/>
            <person name="Probst A.J."/>
            <person name="Thomas B.C."/>
            <person name="Singh A."/>
            <person name="Wilkins M.J."/>
            <person name="Karaoz U."/>
            <person name="Brodie E.L."/>
            <person name="Williams K.H."/>
            <person name="Hubbard S.S."/>
            <person name="Banfield J.F."/>
        </authorList>
    </citation>
    <scope>NUCLEOTIDE SEQUENCE [LARGE SCALE GENOMIC DNA]</scope>
</reference>
<dbReference type="STRING" id="1802407.A3I40_00715"/>
<feature type="active site" description="Nucleophile" evidence="7 9">
    <location>
        <position position="10"/>
    </location>
</feature>
<evidence type="ECO:0000256" key="2">
    <source>
        <dbReference type="ARBA" id="ARBA00010138"/>
    </source>
</evidence>
<dbReference type="Gene3D" id="3.60.20.10">
    <property type="entry name" value="Glutamine Phosphoribosylpyrophosphate, subunit 1, domain 1"/>
    <property type="match status" value="1"/>
</dbReference>
<comment type="caution">
    <text evidence="7">Lacks conserved residue(s) required for the propagation of feature annotation.</text>
</comment>
<evidence type="ECO:0000259" key="11">
    <source>
        <dbReference type="PROSITE" id="PS51278"/>
    </source>
</evidence>
<dbReference type="GO" id="GO:0004044">
    <property type="term" value="F:amidophosphoribosyltransferase activity"/>
    <property type="evidence" value="ECO:0007669"/>
    <property type="project" value="UniProtKB-UniRule"/>
</dbReference>
<comment type="similarity">
    <text evidence="2 7 8">In the C-terminal section; belongs to the purine/pyrimidine phosphoribosyltransferase family.</text>
</comment>
<proteinExistence type="inferred from homology"/>
<dbReference type="InterPro" id="IPR029057">
    <property type="entry name" value="PRTase-like"/>
</dbReference>
<dbReference type="PANTHER" id="PTHR11907">
    <property type="entry name" value="AMIDOPHOSPHORIBOSYLTRANSFERASE"/>
    <property type="match status" value="1"/>
</dbReference>
<dbReference type="CDD" id="cd06223">
    <property type="entry name" value="PRTases_typeI"/>
    <property type="match status" value="1"/>
</dbReference>
<feature type="binding site" evidence="7 10">
    <location>
        <position position="353"/>
    </location>
    <ligand>
        <name>Mg(2+)</name>
        <dbReference type="ChEBI" id="CHEBI:18420"/>
    </ligand>
</feature>
<dbReference type="GO" id="GO:0000287">
    <property type="term" value="F:magnesium ion binding"/>
    <property type="evidence" value="ECO:0007669"/>
    <property type="project" value="UniProtKB-UniRule"/>
</dbReference>
<sequence length="471" mass="51153">MLNDDWKEQCGVVGVHGHSEAANLVYLGLYALQHRGQESAGIVASDGNHLVSHRGLGLVADVFDEAIIRRLQGHAAIGHNRYSTSGATLLKNAQPLAVESAEGGVAVAHNGNITNAIQLRRELESIGSIFQSTTDTEVILHLMARAADKVTIGRVVTALKQVQGAYALVFLTEKEMIAARDPHGFRPLVLGSMGQTAIVASETCAFDLIGATYEREIEPGEILLINKGGCQSIHPLPRVTPASCVFEYIYFSRPDSCVYGRNVYLVRRAMGRQLAAEQPAHADLVVPVPDSGVPAALGYAEESKLPFEFGLIRNHYVGRTFIEPEQRIRDFGVKIKLNPQRHILTGKRVAVVDDSIVRGTTCRKLIKMIRDAGAKEVHMRISSPPIIGSCFYGVDTPIRDKLIASNHDVPGIREIIGADSLGYLSLEGLRAVIGENTGASELCAAYFTRRYAVPTTGESNRDGHYKVIDTD</sequence>
<dbReference type="InterPro" id="IPR035584">
    <property type="entry name" value="PurF_N"/>
</dbReference>
<keyword evidence="3 7" id="KW-0328">Glycosyltransferase</keyword>
<dbReference type="PIRSF" id="PIRSF000485">
    <property type="entry name" value="Amd_phspho_trans"/>
    <property type="match status" value="1"/>
</dbReference>
<evidence type="ECO:0000256" key="4">
    <source>
        <dbReference type="ARBA" id="ARBA00022679"/>
    </source>
</evidence>
<dbReference type="SUPFAM" id="SSF53271">
    <property type="entry name" value="PRTase-like"/>
    <property type="match status" value="1"/>
</dbReference>
<organism evidence="12 13">
    <name type="scientific">Candidatus Uhrbacteria bacterium RIFCSPLOWO2_02_FULL_48_12</name>
    <dbReference type="NCBI Taxonomy" id="1802407"/>
    <lineage>
        <taxon>Bacteria</taxon>
        <taxon>Candidatus Uhriibacteriota</taxon>
    </lineage>
</organism>
<keyword evidence="4 7" id="KW-0808">Transferase</keyword>
<comment type="cofactor">
    <cofactor evidence="7 10">
        <name>Mg(2+)</name>
        <dbReference type="ChEBI" id="CHEBI:18420"/>
    </cofactor>
    <text evidence="7 10">Binds 1 Mg(2+) ion per subunit.</text>
</comment>
<keyword evidence="6 7" id="KW-0315">Glutamine amidotransferase</keyword>
<dbReference type="Proteomes" id="UP000178723">
    <property type="component" value="Unassembled WGS sequence"/>
</dbReference>
<dbReference type="InterPro" id="IPR000836">
    <property type="entry name" value="PRTase_dom"/>
</dbReference>
<keyword evidence="5 7" id="KW-0658">Purine biosynthesis</keyword>
<dbReference type="EC" id="2.4.2.14" evidence="7"/>
<accession>A0A1F7V5Y9</accession>
<keyword evidence="7 10" id="KW-0479">Metal-binding</keyword>
<dbReference type="GO" id="GO:0009113">
    <property type="term" value="P:purine nucleobase biosynthetic process"/>
    <property type="evidence" value="ECO:0007669"/>
    <property type="project" value="UniProtKB-UniRule"/>
</dbReference>
<evidence type="ECO:0000256" key="8">
    <source>
        <dbReference type="PIRNR" id="PIRNR000485"/>
    </source>
</evidence>
<dbReference type="HAMAP" id="MF_01931">
    <property type="entry name" value="PurF"/>
    <property type="match status" value="1"/>
</dbReference>
<gene>
    <name evidence="7" type="primary">purF</name>
    <name evidence="12" type="ORF">A3I40_00715</name>
</gene>
<dbReference type="NCBIfam" id="TIGR01134">
    <property type="entry name" value="purF"/>
    <property type="match status" value="1"/>
</dbReference>
<evidence type="ECO:0000256" key="6">
    <source>
        <dbReference type="ARBA" id="ARBA00022962"/>
    </source>
</evidence>
<evidence type="ECO:0000256" key="10">
    <source>
        <dbReference type="PIRSR" id="PIRSR000485-2"/>
    </source>
</evidence>
<feature type="binding site" evidence="7 10">
    <location>
        <position position="354"/>
    </location>
    <ligand>
        <name>Mg(2+)</name>
        <dbReference type="ChEBI" id="CHEBI:18420"/>
    </ligand>
</feature>
<evidence type="ECO:0000256" key="9">
    <source>
        <dbReference type="PIRSR" id="PIRSR000485-1"/>
    </source>
</evidence>
<evidence type="ECO:0000256" key="1">
    <source>
        <dbReference type="ARBA" id="ARBA00005209"/>
    </source>
</evidence>
<keyword evidence="7 10" id="KW-0460">Magnesium</keyword>
<dbReference type="SUPFAM" id="SSF56235">
    <property type="entry name" value="N-terminal nucleophile aminohydrolases (Ntn hydrolases)"/>
    <property type="match status" value="1"/>
</dbReference>
<evidence type="ECO:0000313" key="13">
    <source>
        <dbReference type="Proteomes" id="UP000178723"/>
    </source>
</evidence>
<feature type="binding site" evidence="7 10">
    <location>
        <position position="291"/>
    </location>
    <ligand>
        <name>Mg(2+)</name>
        <dbReference type="ChEBI" id="CHEBI:18420"/>
    </ligand>
</feature>
<evidence type="ECO:0000256" key="7">
    <source>
        <dbReference type="HAMAP-Rule" id="MF_01931"/>
    </source>
</evidence>
<comment type="caution">
    <text evidence="12">The sequence shown here is derived from an EMBL/GenBank/DDBJ whole genome shotgun (WGS) entry which is preliminary data.</text>
</comment>
<feature type="domain" description="Glutamine amidotransferase type-2" evidence="11">
    <location>
        <begin position="10"/>
        <end position="228"/>
    </location>
</feature>
<comment type="catalytic activity">
    <reaction evidence="7 8">
        <text>5-phospho-beta-D-ribosylamine + L-glutamate + diphosphate = 5-phospho-alpha-D-ribose 1-diphosphate + L-glutamine + H2O</text>
        <dbReference type="Rhea" id="RHEA:14905"/>
        <dbReference type="ChEBI" id="CHEBI:15377"/>
        <dbReference type="ChEBI" id="CHEBI:29985"/>
        <dbReference type="ChEBI" id="CHEBI:33019"/>
        <dbReference type="ChEBI" id="CHEBI:58017"/>
        <dbReference type="ChEBI" id="CHEBI:58359"/>
        <dbReference type="ChEBI" id="CHEBI:58681"/>
        <dbReference type="EC" id="2.4.2.14"/>
    </reaction>
</comment>
<dbReference type="Gene3D" id="3.40.50.2020">
    <property type="match status" value="1"/>
</dbReference>
<dbReference type="AlphaFoldDB" id="A0A1F7V5Y9"/>
<comment type="function">
    <text evidence="7">Catalyzes the formation of phosphoribosylamine from phosphoribosylpyrophosphate (PRPP) and glutamine.</text>
</comment>
<dbReference type="GO" id="GO:0006189">
    <property type="term" value="P:'de novo' IMP biosynthetic process"/>
    <property type="evidence" value="ECO:0007669"/>
    <property type="project" value="UniProtKB-UniRule"/>
</dbReference>